<comment type="cofactor">
    <cofactor evidence="9">
        <name>Fe(2+)</name>
        <dbReference type="ChEBI" id="CHEBI:29033"/>
    </cofactor>
    <cofactor evidence="9">
        <name>Mn(2+)</name>
        <dbReference type="ChEBI" id="CHEBI:29035"/>
    </cofactor>
</comment>
<dbReference type="SUPFAM" id="SSF51658">
    <property type="entry name" value="Xylose isomerase-like"/>
    <property type="match status" value="1"/>
</dbReference>
<evidence type="ECO:0000256" key="2">
    <source>
        <dbReference type="ARBA" id="ARBA00002713"/>
    </source>
</evidence>
<dbReference type="PANTHER" id="PTHR30387">
    <property type="entry name" value="MANNONATE DEHYDRATASE"/>
    <property type="match status" value="1"/>
</dbReference>
<keyword evidence="11" id="KW-1185">Reference proteome</keyword>
<keyword evidence="6 9" id="KW-0408">Iron</keyword>
<evidence type="ECO:0000256" key="3">
    <source>
        <dbReference type="ARBA" id="ARBA00004892"/>
    </source>
</evidence>
<dbReference type="EC" id="4.2.1.8" evidence="5 9"/>
<dbReference type="RefSeq" id="WP_136464368.1">
    <property type="nucleotide sequence ID" value="NZ_SRKY01000005.1"/>
</dbReference>
<organism evidence="10 11">
    <name type="scientific">Aliishimia ponticola</name>
    <dbReference type="NCBI Taxonomy" id="2499833"/>
    <lineage>
        <taxon>Bacteria</taxon>
        <taxon>Pseudomonadati</taxon>
        <taxon>Pseudomonadota</taxon>
        <taxon>Alphaproteobacteria</taxon>
        <taxon>Rhodobacterales</taxon>
        <taxon>Paracoccaceae</taxon>
        <taxon>Aliishimia</taxon>
    </lineage>
</organism>
<comment type="catalytic activity">
    <reaction evidence="1 9">
        <text>D-mannonate = 2-dehydro-3-deoxy-D-gluconate + H2O</text>
        <dbReference type="Rhea" id="RHEA:20097"/>
        <dbReference type="ChEBI" id="CHEBI:15377"/>
        <dbReference type="ChEBI" id="CHEBI:17767"/>
        <dbReference type="ChEBI" id="CHEBI:57990"/>
        <dbReference type="EC" id="4.2.1.8"/>
    </reaction>
</comment>
<evidence type="ECO:0000256" key="4">
    <source>
        <dbReference type="ARBA" id="ARBA00007389"/>
    </source>
</evidence>
<gene>
    <name evidence="9 10" type="primary">uxuA</name>
    <name evidence="10" type="ORF">E4Z66_17620</name>
</gene>
<dbReference type="NCBIfam" id="TIGR00695">
    <property type="entry name" value="uxuA"/>
    <property type="match status" value="1"/>
</dbReference>
<dbReference type="HAMAP" id="MF_00106">
    <property type="entry name" value="UxuA"/>
    <property type="match status" value="1"/>
</dbReference>
<dbReference type="GO" id="GO:0042840">
    <property type="term" value="P:D-glucuronate catabolic process"/>
    <property type="evidence" value="ECO:0007669"/>
    <property type="project" value="TreeGrafter"/>
</dbReference>
<evidence type="ECO:0000256" key="8">
    <source>
        <dbReference type="ARBA" id="ARBA00023239"/>
    </source>
</evidence>
<evidence type="ECO:0000313" key="11">
    <source>
        <dbReference type="Proteomes" id="UP000306602"/>
    </source>
</evidence>
<dbReference type="NCBIfam" id="NF003027">
    <property type="entry name" value="PRK03906.1"/>
    <property type="match status" value="1"/>
</dbReference>
<evidence type="ECO:0000256" key="1">
    <source>
        <dbReference type="ARBA" id="ARBA00001794"/>
    </source>
</evidence>
<accession>A0A4S4N9V2</accession>
<dbReference type="InterPro" id="IPR004628">
    <property type="entry name" value="Man_deHydtase"/>
</dbReference>
<keyword evidence="7 9" id="KW-0464">Manganese</keyword>
<evidence type="ECO:0000256" key="6">
    <source>
        <dbReference type="ARBA" id="ARBA00023004"/>
    </source>
</evidence>
<sequence length="405" mass="44492">MKQTWRWFGPQDTVSVADMLQAGVQGVVSALHHVPTGAVWTPDDIRARQQEIAHLPGGEPSGLGWDVVESLPVSEDIKRQTGEWRAHIAAYKTSLEHIAAAGIEVICYNFMPVLDWTRTDLAALRPDGATCMRFDNVDFAAFDLFILKREDAPHGLPKAEIDAARARFDQMSDPQRSALARNIVCGLPGAAESFSLDQLRDQLALYRDIDADRLRANFIDFLTEVIPVAERLGLRMCCHPDDPPFDLLGLPRIMSTEADYQRILDAVDSVANGVTLCTGSLGVRADNDLPGMMARMGDRVHFLHLRNTTRESNTPRGAFHEARHLEGDTDMVAVIAAVLREEALRRAAGRADAIIPMRPDHGQDILDDHARRAQPGYPAIGRLKGLAELRGIETALKHPSVGGGA</sequence>
<dbReference type="AlphaFoldDB" id="A0A4S4N9V2"/>
<dbReference type="Pfam" id="PF03786">
    <property type="entry name" value="UxuA"/>
    <property type="match status" value="1"/>
</dbReference>
<dbReference type="OrthoDB" id="9780250at2"/>
<evidence type="ECO:0000256" key="9">
    <source>
        <dbReference type="HAMAP-Rule" id="MF_00106"/>
    </source>
</evidence>
<protein>
    <recommendedName>
        <fullName evidence="5 9">Mannonate dehydratase</fullName>
        <ecNumber evidence="5 9">4.2.1.8</ecNumber>
    </recommendedName>
    <alternativeName>
        <fullName evidence="9">D-mannonate hydro-lyase</fullName>
    </alternativeName>
</protein>
<dbReference type="Proteomes" id="UP000306602">
    <property type="component" value="Unassembled WGS sequence"/>
</dbReference>
<reference evidence="10 11" key="1">
    <citation type="submission" date="2019-04" db="EMBL/GenBank/DDBJ databases">
        <title>Shimia ponticola sp. nov., isolated from seawater.</title>
        <authorList>
            <person name="Kim Y.-O."/>
            <person name="Yoon J.-H."/>
        </authorList>
    </citation>
    <scope>NUCLEOTIDE SEQUENCE [LARGE SCALE GENOMIC DNA]</scope>
    <source>
        <strain evidence="10 11">MYP11</strain>
    </source>
</reference>
<dbReference type="EMBL" id="SRKY01000005">
    <property type="protein sequence ID" value="THH34781.1"/>
    <property type="molecule type" value="Genomic_DNA"/>
</dbReference>
<dbReference type="GO" id="GO:0030145">
    <property type="term" value="F:manganese ion binding"/>
    <property type="evidence" value="ECO:0007669"/>
    <property type="project" value="TreeGrafter"/>
</dbReference>
<dbReference type="Gene3D" id="3.20.20.150">
    <property type="entry name" value="Divalent-metal-dependent TIM barrel enzymes"/>
    <property type="match status" value="1"/>
</dbReference>
<evidence type="ECO:0000256" key="5">
    <source>
        <dbReference type="ARBA" id="ARBA00012927"/>
    </source>
</evidence>
<dbReference type="GO" id="GO:0008927">
    <property type="term" value="F:mannonate dehydratase activity"/>
    <property type="evidence" value="ECO:0007669"/>
    <property type="project" value="UniProtKB-UniRule"/>
</dbReference>
<dbReference type="UniPathway" id="UPA00246"/>
<proteinExistence type="inferred from homology"/>
<comment type="similarity">
    <text evidence="4 9">Belongs to the mannonate dehydratase family.</text>
</comment>
<evidence type="ECO:0000256" key="7">
    <source>
        <dbReference type="ARBA" id="ARBA00023211"/>
    </source>
</evidence>
<name>A0A4S4N9V2_9RHOB</name>
<keyword evidence="8 9" id="KW-0456">Lyase</keyword>
<comment type="pathway">
    <text evidence="3 9">Carbohydrate metabolism; pentose and glucuronate interconversion.</text>
</comment>
<dbReference type="GO" id="GO:0008198">
    <property type="term" value="F:ferrous iron binding"/>
    <property type="evidence" value="ECO:0007669"/>
    <property type="project" value="TreeGrafter"/>
</dbReference>
<dbReference type="InterPro" id="IPR036237">
    <property type="entry name" value="Xyl_isomerase-like_sf"/>
</dbReference>
<evidence type="ECO:0000313" key="10">
    <source>
        <dbReference type="EMBL" id="THH34781.1"/>
    </source>
</evidence>
<dbReference type="PANTHER" id="PTHR30387:SF2">
    <property type="entry name" value="MANNONATE DEHYDRATASE"/>
    <property type="match status" value="1"/>
</dbReference>
<comment type="caution">
    <text evidence="10">The sequence shown here is derived from an EMBL/GenBank/DDBJ whole genome shotgun (WGS) entry which is preliminary data.</text>
</comment>
<dbReference type="PIRSF" id="PIRSF016049">
    <property type="entry name" value="Man_dehyd"/>
    <property type="match status" value="1"/>
</dbReference>
<comment type="function">
    <text evidence="2 9">Catalyzes the dehydration of D-mannonate.</text>
</comment>